<name>A0A1G6GFA9_9ACTN</name>
<dbReference type="GO" id="GO:0006281">
    <property type="term" value="P:DNA repair"/>
    <property type="evidence" value="ECO:0007669"/>
    <property type="project" value="TreeGrafter"/>
</dbReference>
<reference evidence="1 2" key="1">
    <citation type="submission" date="2016-06" db="EMBL/GenBank/DDBJ databases">
        <authorList>
            <person name="Olsen C.W."/>
            <person name="Carey S."/>
            <person name="Hinshaw L."/>
            <person name="Karasin A.I."/>
        </authorList>
    </citation>
    <scope>NUCLEOTIDE SEQUENCE [LARGE SCALE GENOMIC DNA]</scope>
    <source>
        <strain evidence="1 2">LZ-22</strain>
    </source>
</reference>
<dbReference type="EMBL" id="FMYF01000003">
    <property type="protein sequence ID" value="SDB80698.1"/>
    <property type="molecule type" value="Genomic_DNA"/>
</dbReference>
<dbReference type="SFLD" id="SFLDS00003">
    <property type="entry name" value="Haloacid_Dehalogenase"/>
    <property type="match status" value="1"/>
</dbReference>
<evidence type="ECO:0000313" key="1">
    <source>
        <dbReference type="EMBL" id="SDB80698.1"/>
    </source>
</evidence>
<dbReference type="SFLD" id="SFLDG01129">
    <property type="entry name" value="C1.5:_HAD__Beta-PGM__Phosphata"/>
    <property type="match status" value="1"/>
</dbReference>
<dbReference type="Gene3D" id="3.40.50.1000">
    <property type="entry name" value="HAD superfamily/HAD-like"/>
    <property type="match status" value="1"/>
</dbReference>
<dbReference type="GO" id="GO:0005829">
    <property type="term" value="C:cytosol"/>
    <property type="evidence" value="ECO:0007669"/>
    <property type="project" value="TreeGrafter"/>
</dbReference>
<evidence type="ECO:0000313" key="2">
    <source>
        <dbReference type="Proteomes" id="UP000199086"/>
    </source>
</evidence>
<dbReference type="PANTHER" id="PTHR43434">
    <property type="entry name" value="PHOSPHOGLYCOLATE PHOSPHATASE"/>
    <property type="match status" value="1"/>
</dbReference>
<dbReference type="Pfam" id="PF12710">
    <property type="entry name" value="HAD"/>
    <property type="match status" value="1"/>
</dbReference>
<dbReference type="RefSeq" id="WP_092607220.1">
    <property type="nucleotide sequence ID" value="NZ_FMYF01000003.1"/>
</dbReference>
<dbReference type="AlphaFoldDB" id="A0A1G6GFA9"/>
<keyword evidence="2" id="KW-1185">Reference proteome</keyword>
<proteinExistence type="predicted"/>
<gene>
    <name evidence="1" type="ORF">GA0111570_10315</name>
</gene>
<protein>
    <submittedName>
        <fullName evidence="1">Phosphoglycolate phosphatase, HAD superfamily</fullName>
    </submittedName>
</protein>
<accession>A0A1G6GFA9</accession>
<dbReference type="Gene3D" id="1.10.150.240">
    <property type="entry name" value="Putative phosphatase, domain 2"/>
    <property type="match status" value="1"/>
</dbReference>
<dbReference type="OrthoDB" id="9781769at2"/>
<sequence length="239" mass="24953">MGIAVYWDIDGTLLLSPPGRADLFLQAIEGLGGTPVKPAGRREGLTDRRVGELYLEAAGMSLDRLDDYLAELDVRSATYYLEHPRALMPGVHDALADVAARGWRQALMSGNTPSRIRTKLFTAGIDPSTFDMATSVSGGFVSDRRELGGQARERSGDDLLVVVGDTPHDLLAAQAADAVFIGVNADPAVRDELAKSALVVVETLADPAFAAALDRVAGGTGGAATARAAGADQPITPNA</sequence>
<dbReference type="InterPro" id="IPR023214">
    <property type="entry name" value="HAD_sf"/>
</dbReference>
<dbReference type="InterPro" id="IPR023198">
    <property type="entry name" value="PGP-like_dom2"/>
</dbReference>
<organism evidence="1 2">
    <name type="scientific">Raineyella antarctica</name>
    <dbReference type="NCBI Taxonomy" id="1577474"/>
    <lineage>
        <taxon>Bacteria</taxon>
        <taxon>Bacillati</taxon>
        <taxon>Actinomycetota</taxon>
        <taxon>Actinomycetes</taxon>
        <taxon>Propionibacteriales</taxon>
        <taxon>Propionibacteriaceae</taxon>
        <taxon>Raineyella</taxon>
    </lineage>
</organism>
<dbReference type="STRING" id="1577474.GA0111570_10315"/>
<dbReference type="InterPro" id="IPR036412">
    <property type="entry name" value="HAD-like_sf"/>
</dbReference>
<dbReference type="SUPFAM" id="SSF56784">
    <property type="entry name" value="HAD-like"/>
    <property type="match status" value="1"/>
</dbReference>
<dbReference type="InterPro" id="IPR050155">
    <property type="entry name" value="HAD-like_hydrolase_sf"/>
</dbReference>
<dbReference type="Proteomes" id="UP000199086">
    <property type="component" value="Unassembled WGS sequence"/>
</dbReference>
<dbReference type="GO" id="GO:0008967">
    <property type="term" value="F:phosphoglycolate phosphatase activity"/>
    <property type="evidence" value="ECO:0007669"/>
    <property type="project" value="TreeGrafter"/>
</dbReference>
<dbReference type="PANTHER" id="PTHR43434:SF1">
    <property type="entry name" value="PHOSPHOGLYCOLATE PHOSPHATASE"/>
    <property type="match status" value="1"/>
</dbReference>